<dbReference type="EMBL" id="CDMZ01005776">
    <property type="protein sequence ID" value="CEM54314.1"/>
    <property type="molecule type" value="Genomic_DNA"/>
</dbReference>
<evidence type="ECO:0000256" key="1">
    <source>
        <dbReference type="SAM" id="MobiDB-lite"/>
    </source>
</evidence>
<proteinExistence type="predicted"/>
<reference evidence="2" key="1">
    <citation type="submission" date="2014-11" db="EMBL/GenBank/DDBJ databases">
        <authorList>
            <person name="Otto D Thomas"/>
            <person name="Naeem Raeece"/>
        </authorList>
    </citation>
    <scope>NUCLEOTIDE SEQUENCE</scope>
</reference>
<evidence type="ECO:0000313" key="2">
    <source>
        <dbReference type="EMBL" id="CEM54314.1"/>
    </source>
</evidence>
<accession>A0A0G4IAU3</accession>
<organism evidence="2">
    <name type="scientific">Chromera velia CCMP2878</name>
    <dbReference type="NCBI Taxonomy" id="1169474"/>
    <lineage>
        <taxon>Eukaryota</taxon>
        <taxon>Sar</taxon>
        <taxon>Alveolata</taxon>
        <taxon>Colpodellida</taxon>
        <taxon>Chromeraceae</taxon>
        <taxon>Chromera</taxon>
    </lineage>
</organism>
<sequence length="161" mass="18176">MMKGKAIGEAAASIIHAWAQSTKKRFRVALSPQQLAEDISASGFQVSSRTIHRILNKKVAKEPVYKRHHRVQQRTFTAKDEEDIVCFVREAGLYGISCREVTWKLNARVRKKSTIALNEKEHQAKAESILFRRPHSVTADSSKELREKTAAGLPNQRLGRG</sequence>
<protein>
    <submittedName>
        <fullName evidence="2">Uncharacterized protein</fullName>
    </submittedName>
</protein>
<gene>
    <name evidence="2" type="ORF">Cvel_2138</name>
</gene>
<dbReference type="AlphaFoldDB" id="A0A0G4IAU3"/>
<feature type="region of interest" description="Disordered" evidence="1">
    <location>
        <begin position="138"/>
        <end position="161"/>
    </location>
</feature>
<dbReference type="VEuPathDB" id="CryptoDB:Cvel_2138"/>
<name>A0A0G4IAU3_9ALVE</name>